<keyword evidence="1" id="KW-1133">Transmembrane helix</keyword>
<dbReference type="Proteomes" id="UP000184038">
    <property type="component" value="Unassembled WGS sequence"/>
</dbReference>
<feature type="transmembrane region" description="Helical" evidence="1">
    <location>
        <begin position="45"/>
        <end position="62"/>
    </location>
</feature>
<dbReference type="PANTHER" id="PTHR40763:SF5">
    <property type="entry name" value="MEMBRANE PROTEIN"/>
    <property type="match status" value="1"/>
</dbReference>
<gene>
    <name evidence="4" type="ORF">SAMN02746066_04124</name>
</gene>
<evidence type="ECO:0000259" key="3">
    <source>
        <dbReference type="Pfam" id="PF22570"/>
    </source>
</evidence>
<dbReference type="EMBL" id="FRCP01000023">
    <property type="protein sequence ID" value="SHM96282.1"/>
    <property type="molecule type" value="Genomic_DNA"/>
</dbReference>
<dbReference type="AlphaFoldDB" id="A0A1M7MYZ0"/>
<dbReference type="Pfam" id="PF09922">
    <property type="entry name" value="LiaF-like_C"/>
    <property type="match status" value="1"/>
</dbReference>
<dbReference type="InterPro" id="IPR024425">
    <property type="entry name" value="LiaF-like_C"/>
</dbReference>
<organism evidence="4 5">
    <name type="scientific">Anaerosporobacter mobilis DSM 15930</name>
    <dbReference type="NCBI Taxonomy" id="1120996"/>
    <lineage>
        <taxon>Bacteria</taxon>
        <taxon>Bacillati</taxon>
        <taxon>Bacillota</taxon>
        <taxon>Clostridia</taxon>
        <taxon>Lachnospirales</taxon>
        <taxon>Lachnospiraceae</taxon>
        <taxon>Anaerosporobacter</taxon>
    </lineage>
</organism>
<dbReference type="PANTHER" id="PTHR40763">
    <property type="entry name" value="MEMBRANE PROTEIN-RELATED"/>
    <property type="match status" value="1"/>
</dbReference>
<feature type="domain" description="Cell wall-active antibiotics response LiaF-like C-terminal" evidence="2">
    <location>
        <begin position="187"/>
        <end position="246"/>
    </location>
</feature>
<evidence type="ECO:0000259" key="2">
    <source>
        <dbReference type="Pfam" id="PF09922"/>
    </source>
</evidence>
<feature type="domain" description="LiaF transmembrane" evidence="3">
    <location>
        <begin position="49"/>
        <end position="143"/>
    </location>
</feature>
<evidence type="ECO:0000313" key="5">
    <source>
        <dbReference type="Proteomes" id="UP000184038"/>
    </source>
</evidence>
<dbReference type="Pfam" id="PF22570">
    <property type="entry name" value="LiaF-TM"/>
    <property type="match status" value="1"/>
</dbReference>
<dbReference type="OrthoDB" id="3636235at2"/>
<name>A0A1M7MYZ0_9FIRM</name>
<feature type="transmembrane region" description="Helical" evidence="1">
    <location>
        <begin position="68"/>
        <end position="89"/>
    </location>
</feature>
<sequence>MCELCLKIHDNNKARNYDKCNLFITVKYVTLLLERGVIVGMRKRLSSSLWGLFFICIGILIVGNMLSLWNFTLFFPGWWTLFIIIPCFIHIISDGIHIGSVIGLTIGILLLLMRQDVIDTALTGKLIIPIILIIIGLGIIFRNMARTSINKNFHDFEIHYDKNASNYTTVFQSRKIFIPRENFYGATLSSVFGELQVDLSGAIITQDVVIHCSSVFGEVQLLVPSNVHVKTSGSQILGSMRNNTKQIYDSGKPTIYIDYSAVFGEIIIR</sequence>
<dbReference type="STRING" id="1120996.SAMN02746066_04124"/>
<evidence type="ECO:0000313" key="4">
    <source>
        <dbReference type="EMBL" id="SHM96282.1"/>
    </source>
</evidence>
<keyword evidence="1" id="KW-0472">Membrane</keyword>
<protein>
    <submittedName>
        <fullName evidence="4">Predicted membrane protein</fullName>
    </submittedName>
</protein>
<keyword evidence="5" id="KW-1185">Reference proteome</keyword>
<dbReference type="InterPro" id="IPR054331">
    <property type="entry name" value="LiaF_TM"/>
</dbReference>
<keyword evidence="1" id="KW-0812">Transmembrane</keyword>
<evidence type="ECO:0000256" key="1">
    <source>
        <dbReference type="SAM" id="Phobius"/>
    </source>
</evidence>
<feature type="transmembrane region" description="Helical" evidence="1">
    <location>
        <begin position="126"/>
        <end position="145"/>
    </location>
</feature>
<proteinExistence type="predicted"/>
<accession>A0A1M7MYZ0</accession>
<reference evidence="4 5" key="1">
    <citation type="submission" date="2016-11" db="EMBL/GenBank/DDBJ databases">
        <authorList>
            <person name="Jaros S."/>
            <person name="Januszkiewicz K."/>
            <person name="Wedrychowicz H."/>
        </authorList>
    </citation>
    <scope>NUCLEOTIDE SEQUENCE [LARGE SCALE GENOMIC DNA]</scope>
    <source>
        <strain evidence="4 5">DSM 15930</strain>
    </source>
</reference>
<feature type="transmembrane region" description="Helical" evidence="1">
    <location>
        <begin position="96"/>
        <end position="114"/>
    </location>
</feature>